<evidence type="ECO:0000259" key="1">
    <source>
        <dbReference type="Pfam" id="PF25137"/>
    </source>
</evidence>
<name>A0A377D1R6_ECOLX</name>
<dbReference type="Gene3D" id="1.20.1090.10">
    <property type="entry name" value="Dehydroquinate synthase-like - alpha domain"/>
    <property type="match status" value="1"/>
</dbReference>
<feature type="domain" description="Fe-containing alcohol dehydrogenase-like C-terminal" evidence="1">
    <location>
        <begin position="3"/>
        <end position="83"/>
    </location>
</feature>
<dbReference type="Proteomes" id="UP000254174">
    <property type="component" value="Unassembled WGS sequence"/>
</dbReference>
<evidence type="ECO:0000313" key="2">
    <source>
        <dbReference type="EMBL" id="STM10089.1"/>
    </source>
</evidence>
<accession>A0A377D1R6</accession>
<dbReference type="EMBL" id="UGFC01000005">
    <property type="protein sequence ID" value="STM10089.1"/>
    <property type="molecule type" value="Genomic_DNA"/>
</dbReference>
<dbReference type="SUPFAM" id="SSF56796">
    <property type="entry name" value="Dehydroquinate synthase-like"/>
    <property type="match status" value="1"/>
</dbReference>
<protein>
    <submittedName>
        <fullName evidence="2">Alcohol dehydrogenase in ethanolamine utilization</fullName>
        <ecNumber evidence="2">1.1.-.-</ecNumber>
    </submittedName>
</protein>
<dbReference type="EC" id="1.1.-.-" evidence="2"/>
<reference evidence="2 3" key="1">
    <citation type="submission" date="2018-06" db="EMBL/GenBank/DDBJ databases">
        <authorList>
            <consortium name="Pathogen Informatics"/>
            <person name="Doyle S."/>
        </authorList>
    </citation>
    <scope>NUCLEOTIDE SEQUENCE [LARGE SCALE GENOMIC DNA]</scope>
    <source>
        <strain evidence="2 3">NCTC7922</strain>
    </source>
</reference>
<sequence length="84" mass="9264">MVCRDRFSQIGRALTNKKTDEREVISVISELIAEVGINKRLADVGATTGHYRAWAQAAMEDICLRSNPRTASLEQIIGLYAAAQ</sequence>
<organism evidence="2 3">
    <name type="scientific">Escherichia coli</name>
    <dbReference type="NCBI Taxonomy" id="562"/>
    <lineage>
        <taxon>Bacteria</taxon>
        <taxon>Pseudomonadati</taxon>
        <taxon>Pseudomonadota</taxon>
        <taxon>Gammaproteobacteria</taxon>
        <taxon>Enterobacterales</taxon>
        <taxon>Enterobacteriaceae</taxon>
        <taxon>Escherichia</taxon>
    </lineage>
</organism>
<gene>
    <name evidence="2" type="primary">eutG_4</name>
    <name evidence="2" type="ORF">NCTC7922_01027</name>
</gene>
<dbReference type="InterPro" id="IPR056798">
    <property type="entry name" value="ADH_Fe_C"/>
</dbReference>
<dbReference type="GO" id="GO:0016491">
    <property type="term" value="F:oxidoreductase activity"/>
    <property type="evidence" value="ECO:0007669"/>
    <property type="project" value="UniProtKB-KW"/>
</dbReference>
<proteinExistence type="predicted"/>
<evidence type="ECO:0000313" key="3">
    <source>
        <dbReference type="Proteomes" id="UP000254174"/>
    </source>
</evidence>
<dbReference type="AlphaFoldDB" id="A0A377D1R6"/>
<keyword evidence="2" id="KW-0560">Oxidoreductase</keyword>
<dbReference type="Pfam" id="PF25137">
    <property type="entry name" value="ADH_Fe_C"/>
    <property type="match status" value="1"/>
</dbReference>